<sequence>MDYKNKPEGYYKNVRTEMLGYLPSNAKKILDVGCGNGAFAFIIKEKNNAEVWGIEYVKEQGTEAKSKLDKVFVGMCEDFIDELPDKYFDVIYFNDVLEHLAYPDDVLKRIKTKLSSKGVIISSIPNMRFYGTFRKLIFGKDWKYDDHGVMDKTHLRYFTSKSIRRMFKESGYSINKHEGINKSRSLKPYLFYVLTLFTQLDMRYVQYATVASVKK</sequence>
<dbReference type="PANTHER" id="PTHR43861:SF6">
    <property type="entry name" value="METHYLTRANSFERASE TYPE 11"/>
    <property type="match status" value="1"/>
</dbReference>
<comment type="caution">
    <text evidence="1">The sequence shown here is derived from an EMBL/GenBank/DDBJ whole genome shotgun (WGS) entry which is preliminary data.</text>
</comment>
<keyword evidence="1" id="KW-0808">Transferase</keyword>
<accession>A0ABP8EEC0</accession>
<dbReference type="CDD" id="cd02440">
    <property type="entry name" value="AdoMet_MTases"/>
    <property type="match status" value="1"/>
</dbReference>
<name>A0ABP8EEC0_9FLAO</name>
<dbReference type="GO" id="GO:0008168">
    <property type="term" value="F:methyltransferase activity"/>
    <property type="evidence" value="ECO:0007669"/>
    <property type="project" value="UniProtKB-KW"/>
</dbReference>
<dbReference type="SUPFAM" id="SSF53335">
    <property type="entry name" value="S-adenosyl-L-methionine-dependent methyltransferases"/>
    <property type="match status" value="1"/>
</dbReference>
<keyword evidence="1" id="KW-0489">Methyltransferase</keyword>
<dbReference type="InterPro" id="IPR029063">
    <property type="entry name" value="SAM-dependent_MTases_sf"/>
</dbReference>
<organism evidence="1 2">
    <name type="scientific">Hyunsoonleella aestuarii</name>
    <dbReference type="NCBI Taxonomy" id="912802"/>
    <lineage>
        <taxon>Bacteria</taxon>
        <taxon>Pseudomonadati</taxon>
        <taxon>Bacteroidota</taxon>
        <taxon>Flavobacteriia</taxon>
        <taxon>Flavobacteriales</taxon>
        <taxon>Flavobacteriaceae</taxon>
    </lineage>
</organism>
<protein>
    <submittedName>
        <fullName evidence="1">Class I SAM-dependent methyltransferase</fullName>
    </submittedName>
</protein>
<reference evidence="2" key="1">
    <citation type="journal article" date="2019" name="Int. J. Syst. Evol. Microbiol.">
        <title>The Global Catalogue of Microorganisms (GCM) 10K type strain sequencing project: providing services to taxonomists for standard genome sequencing and annotation.</title>
        <authorList>
            <consortium name="The Broad Institute Genomics Platform"/>
            <consortium name="The Broad Institute Genome Sequencing Center for Infectious Disease"/>
            <person name="Wu L."/>
            <person name="Ma J."/>
        </authorList>
    </citation>
    <scope>NUCLEOTIDE SEQUENCE [LARGE SCALE GENOMIC DNA]</scope>
    <source>
        <strain evidence="2">JCM 17452</strain>
    </source>
</reference>
<evidence type="ECO:0000313" key="1">
    <source>
        <dbReference type="EMBL" id="GAA4270545.1"/>
    </source>
</evidence>
<proteinExistence type="predicted"/>
<dbReference type="RefSeq" id="WP_139002920.1">
    <property type="nucleotide sequence ID" value="NZ_BAABAV010000003.1"/>
</dbReference>
<keyword evidence="2" id="KW-1185">Reference proteome</keyword>
<dbReference type="EMBL" id="BAABAV010000003">
    <property type="protein sequence ID" value="GAA4270545.1"/>
    <property type="molecule type" value="Genomic_DNA"/>
</dbReference>
<gene>
    <name evidence="1" type="ORF">GCM10022257_26460</name>
</gene>
<dbReference type="Gene3D" id="3.40.50.150">
    <property type="entry name" value="Vaccinia Virus protein VP39"/>
    <property type="match status" value="1"/>
</dbReference>
<dbReference type="Proteomes" id="UP001500027">
    <property type="component" value="Unassembled WGS sequence"/>
</dbReference>
<dbReference type="GO" id="GO:0032259">
    <property type="term" value="P:methylation"/>
    <property type="evidence" value="ECO:0007669"/>
    <property type="project" value="UniProtKB-KW"/>
</dbReference>
<evidence type="ECO:0000313" key="2">
    <source>
        <dbReference type="Proteomes" id="UP001500027"/>
    </source>
</evidence>
<dbReference type="Pfam" id="PF13489">
    <property type="entry name" value="Methyltransf_23"/>
    <property type="match status" value="1"/>
</dbReference>
<dbReference type="PANTHER" id="PTHR43861">
    <property type="entry name" value="TRANS-ACONITATE 2-METHYLTRANSFERASE-RELATED"/>
    <property type="match status" value="1"/>
</dbReference>